<reference evidence="7 8" key="1">
    <citation type="journal article" date="2013" name="Genome Announc.">
        <title>Draft Genome Sequence of Arthrobacter gangotriensis Strain Lz1yT, Isolated from a Penguin Rookery Soil Sample Collected in Antarctica, near the Indian Station Dakshin Gangotri.</title>
        <authorList>
            <person name="Shivaji S."/>
            <person name="Ara S."/>
            <person name="Bandi S."/>
            <person name="Singh A."/>
            <person name="Kumar Pinnaka A."/>
        </authorList>
    </citation>
    <scope>NUCLEOTIDE SEQUENCE [LARGE SCALE GENOMIC DNA]</scope>
    <source>
        <strain evidence="7 8">Lz1y</strain>
    </source>
</reference>
<feature type="transmembrane region" description="Helical" evidence="5">
    <location>
        <begin position="56"/>
        <end position="81"/>
    </location>
</feature>
<dbReference type="STRING" id="1276920.ADIAG_02164"/>
<evidence type="ECO:0000256" key="3">
    <source>
        <dbReference type="ARBA" id="ARBA00022989"/>
    </source>
</evidence>
<feature type="transmembrane region" description="Helical" evidence="5">
    <location>
        <begin position="261"/>
        <end position="284"/>
    </location>
</feature>
<comment type="caution">
    <text evidence="7">The sequence shown here is derived from an EMBL/GenBank/DDBJ whole genome shotgun (WGS) entry which is preliminary data.</text>
</comment>
<feature type="transmembrane region" description="Helical" evidence="5">
    <location>
        <begin position="31"/>
        <end position="50"/>
    </location>
</feature>
<keyword evidence="8" id="KW-1185">Reference proteome</keyword>
<dbReference type="SUPFAM" id="SSF103473">
    <property type="entry name" value="MFS general substrate transporter"/>
    <property type="match status" value="1"/>
</dbReference>
<feature type="domain" description="Major facilitator superfamily (MFS) profile" evidence="6">
    <location>
        <begin position="1"/>
        <end position="345"/>
    </location>
</feature>
<dbReference type="Pfam" id="PF07690">
    <property type="entry name" value="MFS_1"/>
    <property type="match status" value="1"/>
</dbReference>
<protein>
    <submittedName>
        <fullName evidence="7">Benzoate transport protein</fullName>
    </submittedName>
</protein>
<evidence type="ECO:0000256" key="1">
    <source>
        <dbReference type="ARBA" id="ARBA00004651"/>
    </source>
</evidence>
<feature type="transmembrane region" description="Helical" evidence="5">
    <location>
        <begin position="235"/>
        <end position="255"/>
    </location>
</feature>
<evidence type="ECO:0000259" key="6">
    <source>
        <dbReference type="PROSITE" id="PS50850"/>
    </source>
</evidence>
<dbReference type="GO" id="GO:0046943">
    <property type="term" value="F:carboxylic acid transmembrane transporter activity"/>
    <property type="evidence" value="ECO:0007669"/>
    <property type="project" value="TreeGrafter"/>
</dbReference>
<sequence>MGTIGSLAFVGMMIGALAADRLSDMLGRRRMILACSIIFSSLTVLCAFAPNPLVFGALRLLAGVGLGGLVSAANAMVAELVVPQRWRSTMATLMMSGVPIGGSIAAITDIWVVPAFGWEAMFLLALVALVVLVPMGFRYLPETLSFKHRSGPGARRGSGFGDLLRAPYAGASVLFALASLAILFAWYGRGTWLPSLMEQAGYDLGSALTFALALNLGAVAGSVITAWAGDRFGAAPTAAVAALVAGIGLAVIMTMPQVGVVYAMLILAGVGIHGTAALLIAAVANHYPERLRSTALGWALGMGRIGAVGAPQVGGLLLAEGFGVNSNFLVFALGAGLAWPRSCSP</sequence>
<keyword evidence="2 5" id="KW-0812">Transmembrane</keyword>
<feature type="transmembrane region" description="Helical" evidence="5">
    <location>
        <begin position="93"/>
        <end position="114"/>
    </location>
</feature>
<dbReference type="InterPro" id="IPR020846">
    <property type="entry name" value="MFS_dom"/>
</dbReference>
<comment type="subcellular location">
    <subcellularLocation>
        <location evidence="1">Cell membrane</location>
        <topology evidence="1">Multi-pass membrane protein</topology>
    </subcellularLocation>
</comment>
<dbReference type="PATRIC" id="fig|1276920.7.peg.2167"/>
<dbReference type="eggNOG" id="COG2814">
    <property type="taxonomic scope" value="Bacteria"/>
</dbReference>
<dbReference type="GO" id="GO:0005886">
    <property type="term" value="C:plasma membrane"/>
    <property type="evidence" value="ECO:0007669"/>
    <property type="project" value="UniProtKB-SubCell"/>
</dbReference>
<keyword evidence="4 5" id="KW-0472">Membrane</keyword>
<feature type="transmembrane region" description="Helical" evidence="5">
    <location>
        <begin position="166"/>
        <end position="187"/>
    </location>
</feature>
<name>M7NAD0_9MICC</name>
<keyword evidence="3 5" id="KW-1133">Transmembrane helix</keyword>
<evidence type="ECO:0000256" key="5">
    <source>
        <dbReference type="SAM" id="Phobius"/>
    </source>
</evidence>
<dbReference type="AlphaFoldDB" id="M7NAD0"/>
<dbReference type="InterPro" id="IPR036259">
    <property type="entry name" value="MFS_trans_sf"/>
</dbReference>
<dbReference type="PANTHER" id="PTHR23508">
    <property type="entry name" value="CARBOXYLIC ACID TRANSPORTER PROTEIN HOMOLOG"/>
    <property type="match status" value="1"/>
</dbReference>
<accession>M7NAD0</accession>
<dbReference type="RefSeq" id="WP_007271346.1">
    <property type="nucleotide sequence ID" value="NZ_AOCK01000005.1"/>
</dbReference>
<feature type="transmembrane region" description="Helical" evidence="5">
    <location>
        <begin position="207"/>
        <end position="228"/>
    </location>
</feature>
<evidence type="ECO:0000313" key="8">
    <source>
        <dbReference type="Proteomes" id="UP000012015"/>
    </source>
</evidence>
<dbReference type="EMBL" id="AOCK01000005">
    <property type="protein sequence ID" value="EMQ98734.1"/>
    <property type="molecule type" value="Genomic_DNA"/>
</dbReference>
<dbReference type="PANTHER" id="PTHR23508:SF10">
    <property type="entry name" value="CARBOXYLIC ACID TRANSPORTER PROTEIN HOMOLOG"/>
    <property type="match status" value="1"/>
</dbReference>
<dbReference type="PROSITE" id="PS50850">
    <property type="entry name" value="MFS"/>
    <property type="match status" value="1"/>
</dbReference>
<dbReference type="Gene3D" id="1.20.1250.20">
    <property type="entry name" value="MFS general substrate transporter like domains"/>
    <property type="match status" value="1"/>
</dbReference>
<dbReference type="InterPro" id="IPR011701">
    <property type="entry name" value="MFS"/>
</dbReference>
<feature type="transmembrane region" description="Helical" evidence="5">
    <location>
        <begin position="120"/>
        <end position="140"/>
    </location>
</feature>
<organism evidence="7 8">
    <name type="scientific">Paeniglutamicibacter gangotriensis Lz1y</name>
    <dbReference type="NCBI Taxonomy" id="1276920"/>
    <lineage>
        <taxon>Bacteria</taxon>
        <taxon>Bacillati</taxon>
        <taxon>Actinomycetota</taxon>
        <taxon>Actinomycetes</taxon>
        <taxon>Micrococcales</taxon>
        <taxon>Micrococcaceae</taxon>
        <taxon>Paeniglutamicibacter</taxon>
    </lineage>
</organism>
<evidence type="ECO:0000256" key="2">
    <source>
        <dbReference type="ARBA" id="ARBA00022692"/>
    </source>
</evidence>
<gene>
    <name evidence="7" type="ORF">ADIAG_02164</name>
</gene>
<evidence type="ECO:0000313" key="7">
    <source>
        <dbReference type="EMBL" id="EMQ98734.1"/>
    </source>
</evidence>
<dbReference type="Proteomes" id="UP000012015">
    <property type="component" value="Unassembled WGS sequence"/>
</dbReference>
<evidence type="ECO:0000256" key="4">
    <source>
        <dbReference type="ARBA" id="ARBA00023136"/>
    </source>
</evidence>
<proteinExistence type="predicted"/>